<feature type="domain" description="CENP-V/GFA" evidence="5">
    <location>
        <begin position="5"/>
        <end position="103"/>
    </location>
</feature>
<name>A0A1H5Z1T0_9GAMM</name>
<dbReference type="SUPFAM" id="SSF51316">
    <property type="entry name" value="Mss4-like"/>
    <property type="match status" value="1"/>
</dbReference>
<evidence type="ECO:0000256" key="4">
    <source>
        <dbReference type="ARBA" id="ARBA00023239"/>
    </source>
</evidence>
<dbReference type="Gene3D" id="3.90.1590.10">
    <property type="entry name" value="glutathione-dependent formaldehyde- activating enzyme (gfa)"/>
    <property type="match status" value="1"/>
</dbReference>
<dbReference type="GO" id="GO:0016846">
    <property type="term" value="F:carbon-sulfur lyase activity"/>
    <property type="evidence" value="ECO:0007669"/>
    <property type="project" value="InterPro"/>
</dbReference>
<dbReference type="OrthoDB" id="4188830at2"/>
<keyword evidence="3" id="KW-0862">Zinc</keyword>
<evidence type="ECO:0000256" key="3">
    <source>
        <dbReference type="ARBA" id="ARBA00022833"/>
    </source>
</evidence>
<accession>A0A1H5Z1T0</accession>
<evidence type="ECO:0000259" key="5">
    <source>
        <dbReference type="PROSITE" id="PS51891"/>
    </source>
</evidence>
<protein>
    <submittedName>
        <fullName evidence="6">Uncharacterized conserved protein</fullName>
    </submittedName>
</protein>
<comment type="similarity">
    <text evidence="1">Belongs to the Gfa family.</text>
</comment>
<keyword evidence="7" id="KW-1185">Reference proteome</keyword>
<dbReference type="Proteomes" id="UP000236745">
    <property type="component" value="Unassembled WGS sequence"/>
</dbReference>
<gene>
    <name evidence="6" type="ORF">SAMN05444390_1011989</name>
</gene>
<dbReference type="AlphaFoldDB" id="A0A1H5Z1T0"/>
<evidence type="ECO:0000256" key="2">
    <source>
        <dbReference type="ARBA" id="ARBA00022723"/>
    </source>
</evidence>
<sequence>MEKKQTGHCLCGKVSVTAALKNHDVDACHCDTCRRWAGGPMLAVACEGEPDFKGEAHIGVFASSDWAERGFCKECGTHLFYRLKEGGFYALPVGLLDNAEGWVLHSQVFIDEKPGFYSFSQKTAELTGAELFAQYGKSS</sequence>
<evidence type="ECO:0000313" key="6">
    <source>
        <dbReference type="EMBL" id="SEG30483.1"/>
    </source>
</evidence>
<organism evidence="6 7">
    <name type="scientific">Marinobacterium lutimaris</name>
    <dbReference type="NCBI Taxonomy" id="568106"/>
    <lineage>
        <taxon>Bacteria</taxon>
        <taxon>Pseudomonadati</taxon>
        <taxon>Pseudomonadota</taxon>
        <taxon>Gammaproteobacteria</taxon>
        <taxon>Oceanospirillales</taxon>
        <taxon>Oceanospirillaceae</taxon>
        <taxon>Marinobacterium</taxon>
    </lineage>
</organism>
<keyword evidence="4" id="KW-0456">Lyase</keyword>
<dbReference type="PANTHER" id="PTHR33337:SF40">
    <property type="entry name" value="CENP-V_GFA DOMAIN-CONTAINING PROTEIN-RELATED"/>
    <property type="match status" value="1"/>
</dbReference>
<dbReference type="EMBL" id="FNVQ01000001">
    <property type="protein sequence ID" value="SEG30483.1"/>
    <property type="molecule type" value="Genomic_DNA"/>
</dbReference>
<reference evidence="6 7" key="1">
    <citation type="submission" date="2016-10" db="EMBL/GenBank/DDBJ databases">
        <authorList>
            <person name="de Groot N.N."/>
        </authorList>
    </citation>
    <scope>NUCLEOTIDE SEQUENCE [LARGE SCALE GENOMIC DNA]</scope>
    <source>
        <strain evidence="6 7">DSM 22012</strain>
    </source>
</reference>
<proteinExistence type="inferred from homology"/>
<keyword evidence="2" id="KW-0479">Metal-binding</keyword>
<evidence type="ECO:0000256" key="1">
    <source>
        <dbReference type="ARBA" id="ARBA00005495"/>
    </source>
</evidence>
<dbReference type="Pfam" id="PF04828">
    <property type="entry name" value="GFA"/>
    <property type="match status" value="1"/>
</dbReference>
<dbReference type="PANTHER" id="PTHR33337">
    <property type="entry name" value="GFA DOMAIN-CONTAINING PROTEIN"/>
    <property type="match status" value="1"/>
</dbReference>
<dbReference type="GO" id="GO:0046872">
    <property type="term" value="F:metal ion binding"/>
    <property type="evidence" value="ECO:0007669"/>
    <property type="project" value="UniProtKB-KW"/>
</dbReference>
<dbReference type="PROSITE" id="PS51891">
    <property type="entry name" value="CENP_V_GFA"/>
    <property type="match status" value="1"/>
</dbReference>
<dbReference type="InterPro" id="IPR011057">
    <property type="entry name" value="Mss4-like_sf"/>
</dbReference>
<evidence type="ECO:0000313" key="7">
    <source>
        <dbReference type="Proteomes" id="UP000236745"/>
    </source>
</evidence>
<dbReference type="RefSeq" id="WP_104002845.1">
    <property type="nucleotide sequence ID" value="NZ_FNVQ01000001.1"/>
</dbReference>
<dbReference type="InterPro" id="IPR006913">
    <property type="entry name" value="CENP-V/GFA"/>
</dbReference>